<proteinExistence type="predicted"/>
<feature type="domain" description="CheC-like protein" evidence="3">
    <location>
        <begin position="14"/>
        <end position="46"/>
    </location>
</feature>
<keyword evidence="5" id="KW-1185">Reference proteome</keyword>
<accession>A0A1M4SJV2</accession>
<protein>
    <submittedName>
        <fullName evidence="4">Chemotaxis protein CheC</fullName>
    </submittedName>
</protein>
<dbReference type="RefSeq" id="WP_172463209.1">
    <property type="nucleotide sequence ID" value="NZ_FQTY01000001.1"/>
</dbReference>
<evidence type="ECO:0000313" key="4">
    <source>
        <dbReference type="EMBL" id="SHE32544.1"/>
    </source>
</evidence>
<dbReference type="Gene3D" id="3.40.1550.10">
    <property type="entry name" value="CheC-like"/>
    <property type="match status" value="1"/>
</dbReference>
<dbReference type="InterPro" id="IPR028976">
    <property type="entry name" value="CheC-like_sf"/>
</dbReference>
<evidence type="ECO:0000259" key="3">
    <source>
        <dbReference type="Pfam" id="PF04509"/>
    </source>
</evidence>
<dbReference type="Proteomes" id="UP000184114">
    <property type="component" value="Unassembled WGS sequence"/>
</dbReference>
<dbReference type="GO" id="GO:0006935">
    <property type="term" value="P:chemotaxis"/>
    <property type="evidence" value="ECO:0007669"/>
    <property type="project" value="UniProtKB-KW"/>
</dbReference>
<dbReference type="GeneID" id="90995054"/>
<dbReference type="Pfam" id="PF04509">
    <property type="entry name" value="CheC"/>
    <property type="match status" value="2"/>
</dbReference>
<dbReference type="SUPFAM" id="SSF103039">
    <property type="entry name" value="CheC-like"/>
    <property type="match status" value="1"/>
</dbReference>
<dbReference type="InterPro" id="IPR007597">
    <property type="entry name" value="CheC"/>
</dbReference>
<gene>
    <name evidence="4" type="ORF">SAMN02745784_00361</name>
</gene>
<dbReference type="PANTHER" id="PTHR43693">
    <property type="entry name" value="PROTEIN PHOSPHATASE CHEZ"/>
    <property type="match status" value="1"/>
</dbReference>
<dbReference type="AlphaFoldDB" id="A0A1M4SJV2"/>
<evidence type="ECO:0000256" key="1">
    <source>
        <dbReference type="ARBA" id="ARBA00022500"/>
    </source>
</evidence>
<keyword evidence="2" id="KW-0378">Hydrolase</keyword>
<evidence type="ECO:0000256" key="2">
    <source>
        <dbReference type="ARBA" id="ARBA00022801"/>
    </source>
</evidence>
<dbReference type="CDD" id="cd17909">
    <property type="entry name" value="CheC_ClassI"/>
    <property type="match status" value="1"/>
</dbReference>
<dbReference type="InterPro" id="IPR050992">
    <property type="entry name" value="CheZ_family_phosphatases"/>
</dbReference>
<evidence type="ECO:0000313" key="5">
    <source>
        <dbReference type="Proteomes" id="UP000184114"/>
    </source>
</evidence>
<dbReference type="EMBL" id="FQTY01000001">
    <property type="protein sequence ID" value="SHE32544.1"/>
    <property type="molecule type" value="Genomic_DNA"/>
</dbReference>
<name>A0A1M4SJV2_9FIRM</name>
<keyword evidence="1" id="KW-0145">Chemotaxis</keyword>
<organism evidence="4 5">
    <name type="scientific">Tissierella praeacuta DSM 18095</name>
    <dbReference type="NCBI Taxonomy" id="1123404"/>
    <lineage>
        <taxon>Bacteria</taxon>
        <taxon>Bacillati</taxon>
        <taxon>Bacillota</taxon>
        <taxon>Tissierellia</taxon>
        <taxon>Tissierellales</taxon>
        <taxon>Tissierellaceae</taxon>
        <taxon>Tissierella</taxon>
    </lineage>
</organism>
<reference evidence="5" key="1">
    <citation type="submission" date="2016-11" db="EMBL/GenBank/DDBJ databases">
        <authorList>
            <person name="Varghese N."/>
            <person name="Submissions S."/>
        </authorList>
    </citation>
    <scope>NUCLEOTIDE SEQUENCE [LARGE SCALE GENOMIC DNA]</scope>
    <source>
        <strain evidence="5">DSM 18095</strain>
    </source>
</reference>
<dbReference type="GO" id="GO:0016787">
    <property type="term" value="F:hydrolase activity"/>
    <property type="evidence" value="ECO:0007669"/>
    <property type="project" value="UniProtKB-KW"/>
</dbReference>
<dbReference type="PANTHER" id="PTHR43693:SF1">
    <property type="entry name" value="PROTEIN PHOSPHATASE CHEZ"/>
    <property type="match status" value="1"/>
</dbReference>
<feature type="domain" description="CheC-like protein" evidence="3">
    <location>
        <begin position="109"/>
        <end position="146"/>
    </location>
</feature>
<dbReference type="STRING" id="1123404.SAMN02745784_00361"/>
<sequence length="204" mass="22253">MTINVDNLNNFMIDILKELGNIGAGNAATALASMISRKIDMKVPNVRIMEFKDVAEILGGEENLVIGIYFELMEDVVGNMMFALDIDSAINLTNILYNRKKENKELDEMDISALSEVGNIIASSYANSLSALTGLKVFISIPSISIDMAGAILSVPAIQYGHVSDHALMIETIFEEEENLVAGNLFFLPDLSSFDKILMALGVK</sequence>